<dbReference type="eggNOG" id="ENOG5033DZF">
    <property type="taxonomic scope" value="Bacteria"/>
</dbReference>
<feature type="region of interest" description="Disordered" evidence="1">
    <location>
        <begin position="75"/>
        <end position="95"/>
    </location>
</feature>
<dbReference type="RefSeq" id="WP_014259214.1">
    <property type="nucleotide sequence ID" value="NC_016629.1"/>
</dbReference>
<evidence type="ECO:0008006" key="4">
    <source>
        <dbReference type="Google" id="ProtNLM"/>
    </source>
</evidence>
<dbReference type="NCBIfam" id="TIGR04354">
    <property type="entry name" value="amphi-Trp"/>
    <property type="match status" value="1"/>
</dbReference>
<gene>
    <name evidence="2" type="ORF">Desaf_1058</name>
</gene>
<dbReference type="KEGG" id="daf:Desaf_1058"/>
<evidence type="ECO:0000313" key="3">
    <source>
        <dbReference type="Proteomes" id="UP000007844"/>
    </source>
</evidence>
<dbReference type="STRING" id="690850.Desaf_1058"/>
<sequence length="95" mass="10975">MSNRFRYDALQDREAIVAYLENLTEGIRQGYIEISHRGETLVLSPQGLIDFIFEAKVSEDERKLAIKLRWKECPQEGQDTQEPLVLKPGKRANDV</sequence>
<dbReference type="HOGENOM" id="CLU_184327_0_0_7"/>
<accession>F3YX13</accession>
<organism evidence="2 3">
    <name type="scientific">Desulfocurvibacter africanus subsp. africanus str. Walvis Bay</name>
    <dbReference type="NCBI Taxonomy" id="690850"/>
    <lineage>
        <taxon>Bacteria</taxon>
        <taxon>Pseudomonadati</taxon>
        <taxon>Thermodesulfobacteriota</taxon>
        <taxon>Desulfovibrionia</taxon>
        <taxon>Desulfovibrionales</taxon>
        <taxon>Desulfovibrionaceae</taxon>
        <taxon>Desulfocurvibacter</taxon>
    </lineage>
</organism>
<dbReference type="EMBL" id="CP003221">
    <property type="protein sequence ID" value="EGJ49401.1"/>
    <property type="molecule type" value="Genomic_DNA"/>
</dbReference>
<dbReference type="Proteomes" id="UP000007844">
    <property type="component" value="Chromosome"/>
</dbReference>
<dbReference type="AlphaFoldDB" id="F3YX13"/>
<evidence type="ECO:0000256" key="1">
    <source>
        <dbReference type="SAM" id="MobiDB-lite"/>
    </source>
</evidence>
<proteinExistence type="predicted"/>
<keyword evidence="3" id="KW-1185">Reference proteome</keyword>
<reference evidence="2 3" key="1">
    <citation type="journal article" date="2011" name="J. Bacteriol.">
        <title>Genome sequence of the mercury-methylating and pleomorphic Desulfovibrio africanus Strain Walvis Bay.</title>
        <authorList>
            <person name="Brown S.D."/>
            <person name="Wall J.D."/>
            <person name="Kucken A.M."/>
            <person name="Gilmour C.C."/>
            <person name="Podar M."/>
            <person name="Brandt C.C."/>
            <person name="Teshima H."/>
            <person name="Detter J.C."/>
            <person name="Han C.S."/>
            <person name="Land M.L."/>
            <person name="Lucas S."/>
            <person name="Han J."/>
            <person name="Pennacchio L."/>
            <person name="Nolan M."/>
            <person name="Pitluck S."/>
            <person name="Woyke T."/>
            <person name="Goodwin L."/>
            <person name="Palumbo A.V."/>
            <person name="Elias D.A."/>
        </authorList>
    </citation>
    <scope>NUCLEOTIDE SEQUENCE [LARGE SCALE GENOMIC DNA]</scope>
    <source>
        <strain evidence="2 3">Walvis Bay</strain>
    </source>
</reference>
<dbReference type="InterPro" id="IPR027598">
    <property type="entry name" value="Amphi-Trp_dom"/>
</dbReference>
<protein>
    <recommendedName>
        <fullName evidence="4">Amphi-Trp domain-containing protein</fullName>
    </recommendedName>
</protein>
<name>F3YX13_DESAF</name>
<evidence type="ECO:0000313" key="2">
    <source>
        <dbReference type="EMBL" id="EGJ49401.1"/>
    </source>
</evidence>